<dbReference type="Pfam" id="PF00401">
    <property type="entry name" value="ATP-synt_DE"/>
    <property type="match status" value="1"/>
</dbReference>
<keyword evidence="12" id="KW-0375">Hydrogen ion transport</keyword>
<protein>
    <recommendedName>
        <fullName evidence="4 12">ATP synthase epsilon chain</fullName>
    </recommendedName>
    <alternativeName>
        <fullName evidence="11 12">ATP synthase F1 sector epsilon subunit</fullName>
    </alternativeName>
    <alternativeName>
        <fullName evidence="10 12">F-ATPase epsilon subunit</fullName>
    </alternativeName>
</protein>
<proteinExistence type="inferred from homology"/>
<evidence type="ECO:0000256" key="12">
    <source>
        <dbReference type="HAMAP-Rule" id="MF_00530"/>
    </source>
</evidence>
<keyword evidence="5 12" id="KW-0813">Transport</keyword>
<feature type="domain" description="ATP synthase epsilon subunit C-terminal" evidence="15">
    <location>
        <begin position="90"/>
        <end position="137"/>
    </location>
</feature>
<dbReference type="GO" id="GO:0046933">
    <property type="term" value="F:proton-transporting ATP synthase activity, rotational mechanism"/>
    <property type="evidence" value="ECO:0007669"/>
    <property type="project" value="UniProtKB-UniRule"/>
</dbReference>
<dbReference type="PANTHER" id="PTHR13822:SF10">
    <property type="entry name" value="ATP SYNTHASE EPSILON CHAIN, CHLOROPLASTIC"/>
    <property type="match status" value="1"/>
</dbReference>
<evidence type="ECO:0000313" key="17">
    <source>
        <dbReference type="EMBL" id="MBO8441438.1"/>
    </source>
</evidence>
<keyword evidence="12" id="KW-1003">Cell membrane</keyword>
<name>A0A9D9H995_9LACO</name>
<dbReference type="GO" id="GO:0005886">
    <property type="term" value="C:plasma membrane"/>
    <property type="evidence" value="ECO:0007669"/>
    <property type="project" value="UniProtKB-SubCell"/>
</dbReference>
<keyword evidence="9 12" id="KW-0066">ATP synthesis</keyword>
<dbReference type="PANTHER" id="PTHR13822">
    <property type="entry name" value="ATP SYNTHASE DELTA/EPSILON CHAIN"/>
    <property type="match status" value="1"/>
</dbReference>
<evidence type="ECO:0000256" key="11">
    <source>
        <dbReference type="ARBA" id="ARBA00031795"/>
    </source>
</evidence>
<comment type="caution">
    <text evidence="17">The sequence shown here is derived from an EMBL/GenBank/DDBJ whole genome shotgun (WGS) entry which is preliminary data.</text>
</comment>
<keyword evidence="7 12" id="KW-0472">Membrane</keyword>
<dbReference type="SUPFAM" id="SSF51344">
    <property type="entry name" value="Epsilon subunit of F1F0-ATP synthase N-terminal domain"/>
    <property type="match status" value="1"/>
</dbReference>
<evidence type="ECO:0000313" key="18">
    <source>
        <dbReference type="Proteomes" id="UP000823614"/>
    </source>
</evidence>
<dbReference type="CDD" id="cd12152">
    <property type="entry name" value="F1-ATPase_delta"/>
    <property type="match status" value="1"/>
</dbReference>
<evidence type="ECO:0000259" key="16">
    <source>
        <dbReference type="Pfam" id="PF02823"/>
    </source>
</evidence>
<gene>
    <name evidence="12" type="primary">atpC</name>
    <name evidence="17" type="ORF">IAA89_03205</name>
</gene>
<feature type="compositionally biased region" description="Basic and acidic residues" evidence="14">
    <location>
        <begin position="96"/>
        <end position="108"/>
    </location>
</feature>
<dbReference type="Gene3D" id="1.20.5.440">
    <property type="entry name" value="ATP synthase delta/epsilon subunit, C-terminal domain"/>
    <property type="match status" value="1"/>
</dbReference>
<dbReference type="Proteomes" id="UP000823614">
    <property type="component" value="Unassembled WGS sequence"/>
</dbReference>
<dbReference type="EMBL" id="JADIMP010000053">
    <property type="protein sequence ID" value="MBO8441438.1"/>
    <property type="molecule type" value="Genomic_DNA"/>
</dbReference>
<comment type="subunit">
    <text evidence="12 13">F-type ATPases have 2 components, CF(1) - the catalytic core - and CF(0) - the membrane proton channel. CF(1) has five subunits: alpha(3), beta(3), gamma(1), delta(1), epsilon(1). CF(0) has three main subunits: a, b and c.</text>
</comment>
<dbReference type="NCBIfam" id="TIGR01216">
    <property type="entry name" value="ATP_synt_epsi"/>
    <property type="match status" value="1"/>
</dbReference>
<reference evidence="17" key="2">
    <citation type="journal article" date="2021" name="PeerJ">
        <title>Extensive microbial diversity within the chicken gut microbiome revealed by metagenomics and culture.</title>
        <authorList>
            <person name="Gilroy R."/>
            <person name="Ravi A."/>
            <person name="Getino M."/>
            <person name="Pursley I."/>
            <person name="Horton D.L."/>
            <person name="Alikhan N.F."/>
            <person name="Baker D."/>
            <person name="Gharbi K."/>
            <person name="Hall N."/>
            <person name="Watson M."/>
            <person name="Adriaenssens E.M."/>
            <person name="Foster-Nyarko E."/>
            <person name="Jarju S."/>
            <person name="Secka A."/>
            <person name="Antonio M."/>
            <person name="Oren A."/>
            <person name="Chaudhuri R.R."/>
            <person name="La Ragione R."/>
            <person name="Hildebrand F."/>
            <person name="Pallen M.J."/>
        </authorList>
    </citation>
    <scope>NUCLEOTIDE SEQUENCE</scope>
    <source>
        <strain evidence="17">C6-149</strain>
    </source>
</reference>
<dbReference type="InterPro" id="IPR020546">
    <property type="entry name" value="ATP_synth_F1_dsu/esu_N"/>
</dbReference>
<evidence type="ECO:0000256" key="13">
    <source>
        <dbReference type="RuleBase" id="RU003656"/>
    </source>
</evidence>
<reference evidence="17" key="1">
    <citation type="submission" date="2020-10" db="EMBL/GenBank/DDBJ databases">
        <authorList>
            <person name="Gilroy R."/>
        </authorList>
    </citation>
    <scope>NUCLEOTIDE SEQUENCE</scope>
    <source>
        <strain evidence="17">C6-149</strain>
    </source>
</reference>
<evidence type="ECO:0000256" key="3">
    <source>
        <dbReference type="ARBA" id="ARBA00005712"/>
    </source>
</evidence>
<comment type="similarity">
    <text evidence="3 12 13">Belongs to the ATPase epsilon chain family.</text>
</comment>
<dbReference type="InterPro" id="IPR036771">
    <property type="entry name" value="ATPsynth_dsu/esu_N"/>
</dbReference>
<comment type="subcellular location">
    <subcellularLocation>
        <location evidence="12">Cell membrane</location>
        <topology evidence="12">Peripheral membrane protein</topology>
    </subcellularLocation>
    <subcellularLocation>
        <location evidence="2">Endomembrane system</location>
        <topology evidence="2">Peripheral membrane protein</topology>
    </subcellularLocation>
</comment>
<evidence type="ECO:0000256" key="8">
    <source>
        <dbReference type="ARBA" id="ARBA00023196"/>
    </source>
</evidence>
<evidence type="ECO:0000259" key="15">
    <source>
        <dbReference type="Pfam" id="PF00401"/>
    </source>
</evidence>
<evidence type="ECO:0000256" key="6">
    <source>
        <dbReference type="ARBA" id="ARBA00023065"/>
    </source>
</evidence>
<evidence type="ECO:0000256" key="14">
    <source>
        <dbReference type="SAM" id="MobiDB-lite"/>
    </source>
</evidence>
<feature type="region of interest" description="Disordered" evidence="14">
    <location>
        <begin position="96"/>
        <end position="118"/>
    </location>
</feature>
<sequence>MDDEKYLSVNIVTPDGSKYSNDKVSMCLLRTLTGELGILPNHVPIIASLDIDQVKIKYGDKEDKIAVNGGFVEFSNNIATIVADSAETEDEIDLQRANKAKSEAENKINKAQSVNDSDELKRAEVSLKKAINRINVASQKMNK</sequence>
<dbReference type="InterPro" id="IPR001469">
    <property type="entry name" value="ATP_synth_F1_dsu/esu"/>
</dbReference>
<dbReference type="Gene3D" id="2.60.15.10">
    <property type="entry name" value="F0F1 ATP synthase delta/epsilon subunit, N-terminal"/>
    <property type="match status" value="1"/>
</dbReference>
<evidence type="ECO:0000256" key="5">
    <source>
        <dbReference type="ARBA" id="ARBA00022448"/>
    </source>
</evidence>
<dbReference type="GO" id="GO:0005524">
    <property type="term" value="F:ATP binding"/>
    <property type="evidence" value="ECO:0007669"/>
    <property type="project" value="UniProtKB-UniRule"/>
</dbReference>
<dbReference type="HAMAP" id="MF_00530">
    <property type="entry name" value="ATP_synth_epsil_bac"/>
    <property type="match status" value="1"/>
</dbReference>
<evidence type="ECO:0000256" key="7">
    <source>
        <dbReference type="ARBA" id="ARBA00023136"/>
    </source>
</evidence>
<evidence type="ECO:0000256" key="10">
    <source>
        <dbReference type="ARBA" id="ARBA00030215"/>
    </source>
</evidence>
<evidence type="ECO:0000256" key="9">
    <source>
        <dbReference type="ARBA" id="ARBA00023310"/>
    </source>
</evidence>
<dbReference type="GO" id="GO:0045259">
    <property type="term" value="C:proton-transporting ATP synthase complex"/>
    <property type="evidence" value="ECO:0007669"/>
    <property type="project" value="UniProtKB-KW"/>
</dbReference>
<comment type="function">
    <text evidence="1 12">Produces ATP from ADP in the presence of a proton gradient across the membrane.</text>
</comment>
<dbReference type="InterPro" id="IPR020547">
    <property type="entry name" value="ATP_synth_F1_esu_C"/>
</dbReference>
<accession>A0A9D9H995</accession>
<feature type="domain" description="ATP synthase F1 complex delta/epsilon subunit N-terminal" evidence="16">
    <location>
        <begin position="7"/>
        <end position="86"/>
    </location>
</feature>
<evidence type="ECO:0000256" key="4">
    <source>
        <dbReference type="ARBA" id="ARBA00014480"/>
    </source>
</evidence>
<dbReference type="Pfam" id="PF02823">
    <property type="entry name" value="ATP-synt_DE_N"/>
    <property type="match status" value="1"/>
</dbReference>
<dbReference type="AlphaFoldDB" id="A0A9D9H995"/>
<dbReference type="NCBIfam" id="NF001846">
    <property type="entry name" value="PRK00571.1-3"/>
    <property type="match status" value="1"/>
</dbReference>
<keyword evidence="8 12" id="KW-0139">CF(1)</keyword>
<evidence type="ECO:0000256" key="2">
    <source>
        <dbReference type="ARBA" id="ARBA00004184"/>
    </source>
</evidence>
<keyword evidence="6 12" id="KW-0406">Ion transport</keyword>
<evidence type="ECO:0000256" key="1">
    <source>
        <dbReference type="ARBA" id="ARBA00003543"/>
    </source>
</evidence>
<dbReference type="GO" id="GO:0012505">
    <property type="term" value="C:endomembrane system"/>
    <property type="evidence" value="ECO:0007669"/>
    <property type="project" value="UniProtKB-SubCell"/>
</dbReference>
<organism evidence="17 18">
    <name type="scientific">Candidatus Gallilactobacillus intestinavium</name>
    <dbReference type="NCBI Taxonomy" id="2840838"/>
    <lineage>
        <taxon>Bacteria</taxon>
        <taxon>Bacillati</taxon>
        <taxon>Bacillota</taxon>
        <taxon>Bacilli</taxon>
        <taxon>Lactobacillales</taxon>
        <taxon>Lactobacillaceae</taxon>
        <taxon>Lactobacillaceae incertae sedis</taxon>
        <taxon>Candidatus Gallilactobacillus</taxon>
    </lineage>
</organism>